<sequence>MKPLKKGRKIKLTSNGSILLFMRQPVCSCLVYC</sequence>
<organism evidence="1">
    <name type="scientific">Arundo donax</name>
    <name type="common">Giant reed</name>
    <name type="synonym">Donax arundinaceus</name>
    <dbReference type="NCBI Taxonomy" id="35708"/>
    <lineage>
        <taxon>Eukaryota</taxon>
        <taxon>Viridiplantae</taxon>
        <taxon>Streptophyta</taxon>
        <taxon>Embryophyta</taxon>
        <taxon>Tracheophyta</taxon>
        <taxon>Spermatophyta</taxon>
        <taxon>Magnoliopsida</taxon>
        <taxon>Liliopsida</taxon>
        <taxon>Poales</taxon>
        <taxon>Poaceae</taxon>
        <taxon>PACMAD clade</taxon>
        <taxon>Arundinoideae</taxon>
        <taxon>Arundineae</taxon>
        <taxon>Arundo</taxon>
    </lineage>
</organism>
<reference evidence="1" key="1">
    <citation type="submission" date="2014-09" db="EMBL/GenBank/DDBJ databases">
        <authorList>
            <person name="Magalhaes I.L.F."/>
            <person name="Oliveira U."/>
            <person name="Santos F.R."/>
            <person name="Vidigal T.H.D.A."/>
            <person name="Brescovit A.D."/>
            <person name="Santos A.J."/>
        </authorList>
    </citation>
    <scope>NUCLEOTIDE SEQUENCE</scope>
    <source>
        <tissue evidence="1">Shoot tissue taken approximately 20 cm above the soil surface</tissue>
    </source>
</reference>
<dbReference type="AlphaFoldDB" id="A0A0A9G5T5"/>
<proteinExistence type="predicted"/>
<reference evidence="1" key="2">
    <citation type="journal article" date="2015" name="Data Brief">
        <title>Shoot transcriptome of the giant reed, Arundo donax.</title>
        <authorList>
            <person name="Barrero R.A."/>
            <person name="Guerrero F.D."/>
            <person name="Moolhuijzen P."/>
            <person name="Goolsby J.A."/>
            <person name="Tidwell J."/>
            <person name="Bellgard S.E."/>
            <person name="Bellgard M.I."/>
        </authorList>
    </citation>
    <scope>NUCLEOTIDE SEQUENCE</scope>
    <source>
        <tissue evidence="1">Shoot tissue taken approximately 20 cm above the soil surface</tissue>
    </source>
</reference>
<name>A0A0A9G5T5_ARUDO</name>
<evidence type="ECO:0000313" key="1">
    <source>
        <dbReference type="EMBL" id="JAE16013.1"/>
    </source>
</evidence>
<dbReference type="EMBL" id="GBRH01181883">
    <property type="protein sequence ID" value="JAE16013.1"/>
    <property type="molecule type" value="Transcribed_RNA"/>
</dbReference>
<protein>
    <submittedName>
        <fullName evidence="1">Uncharacterized protein</fullName>
    </submittedName>
</protein>
<accession>A0A0A9G5T5</accession>